<comment type="caution">
    <text evidence="1">The sequence shown here is derived from an EMBL/GenBank/DDBJ whole genome shotgun (WGS) entry which is preliminary data.</text>
</comment>
<dbReference type="RefSeq" id="WP_006707039.1">
    <property type="nucleotide sequence ID" value="NZ_CAWLMN010000223.1"/>
</dbReference>
<dbReference type="Proteomes" id="UP000004116">
    <property type="component" value="Unassembled WGS sequence"/>
</dbReference>
<evidence type="ECO:0000313" key="2">
    <source>
        <dbReference type="Proteomes" id="UP000004116"/>
    </source>
</evidence>
<name>G2H005_9ENTR</name>
<accession>G2H005</accession>
<keyword evidence="2" id="KW-1185">Reference proteome</keyword>
<organism evidence="1 2">
    <name type="scientific">Candidatus Regiella insecticola 5.15</name>
    <dbReference type="NCBI Taxonomy" id="1005043"/>
    <lineage>
        <taxon>Bacteria</taxon>
        <taxon>Pseudomonadati</taxon>
        <taxon>Pseudomonadota</taxon>
        <taxon>Gammaproteobacteria</taxon>
        <taxon>Enterobacterales</taxon>
        <taxon>Enterobacteriaceae</taxon>
        <taxon>aphid secondary symbionts</taxon>
        <taxon>Candidatus Regiella</taxon>
    </lineage>
</organism>
<reference evidence="1 2" key="1">
    <citation type="journal article" date="2012" name="Genome Res.">
        <title>Genomic basis of endosymbiont-conferred protection against an insect parasitoid.</title>
        <authorList>
            <person name="Hansen A.K."/>
            <person name="Vorburger C."/>
            <person name="Moran N.A."/>
        </authorList>
    </citation>
    <scope>NUCLEOTIDE SEQUENCE [LARGE SCALE GENOMIC DNA]</scope>
    <source>
        <strain evidence="2">R5.15</strain>
    </source>
</reference>
<dbReference type="AlphaFoldDB" id="G2H005"/>
<protein>
    <submittedName>
        <fullName evidence="1">Uncharacterized protein</fullName>
    </submittedName>
</protein>
<gene>
    <name evidence="1" type="ORF">Rin_00013850</name>
</gene>
<evidence type="ECO:0000313" key="1">
    <source>
        <dbReference type="EMBL" id="EGY28669.1"/>
    </source>
</evidence>
<sequence length="466" mass="52299">MFDIQRSDSCDTATISSISSISDPVCMSSKSLNQSEKKLIDDNKLSSQGTEFARLQVKLVAVLLSTKGFLSPEEESAFEEKFIVSNRAMPTSHLFKLEPQEDEDKLYAISDEMSESEQKELKSKRKAAVSHRLQQLCKDILVQGKEYAKSGEKDDEGYRLITKLAALGFKFSSSNDWRNNPASLSDADIRDVLTELNNIESDYLIDMTLGSMMLWLQHPSLNLPQVIPDKLENRAKIILGHNLPSMAPPSKNPPEYKIFLTETLLPWIGTGKIGETATVATKSLSEWLDPIPGVKLDSESHILLFKNFTPAELAKSSILGPDNQYITPLLSALNSEASVPEWYKKRGRTLQPVIDFLISQADKKQFFAKHEGGTALHFAIKHHLDQSILPLIENMNPEHLAICDDFDDGTVPRVGRTAFECYLMGYGQNQDPNKRAIVKAMIEKMPIERLFENTIPIQAKQLKDEI</sequence>
<proteinExistence type="predicted"/>
<dbReference type="EMBL" id="AGCA01000340">
    <property type="protein sequence ID" value="EGY28669.1"/>
    <property type="molecule type" value="Genomic_DNA"/>
</dbReference>